<evidence type="ECO:0000256" key="3">
    <source>
        <dbReference type="ARBA" id="ARBA00022827"/>
    </source>
</evidence>
<dbReference type="RefSeq" id="WP_152151834.1">
    <property type="nucleotide sequence ID" value="NZ_WEIO01000005.1"/>
</dbReference>
<comment type="similarity">
    <text evidence="5">Belongs to the MSOX/MTOX family. MSOX subfamily.</text>
</comment>
<keyword evidence="8" id="KW-1185">Reference proteome</keyword>
<dbReference type="GO" id="GO:0050660">
    <property type="term" value="F:flavin adenine dinucleotide binding"/>
    <property type="evidence" value="ECO:0007669"/>
    <property type="project" value="InterPro"/>
</dbReference>
<accession>A0A6I1FKU2</accession>
<dbReference type="NCBIfam" id="TIGR01377">
    <property type="entry name" value="soxA_mon"/>
    <property type="match status" value="1"/>
</dbReference>
<dbReference type="NCBIfam" id="NF008425">
    <property type="entry name" value="PRK11259.1"/>
    <property type="match status" value="1"/>
</dbReference>
<dbReference type="PANTHER" id="PTHR10961">
    <property type="entry name" value="PEROXISOMAL SARCOSINE OXIDASE"/>
    <property type="match status" value="1"/>
</dbReference>
<evidence type="ECO:0000256" key="5">
    <source>
        <dbReference type="HAMAP-Rule" id="MF_00516"/>
    </source>
</evidence>
<evidence type="ECO:0000256" key="2">
    <source>
        <dbReference type="ARBA" id="ARBA00022630"/>
    </source>
</evidence>
<name>A0A6I1FKU2_9BACI</name>
<dbReference type="SUPFAM" id="SSF54373">
    <property type="entry name" value="FAD-linked reductases, C-terminal domain"/>
    <property type="match status" value="1"/>
</dbReference>
<keyword evidence="3 5" id="KW-0274">FAD</keyword>
<dbReference type="Proteomes" id="UP000429595">
    <property type="component" value="Unassembled WGS sequence"/>
</dbReference>
<feature type="binding site" evidence="5">
    <location>
        <begin position="6"/>
        <end position="36"/>
    </location>
    <ligand>
        <name>FAD</name>
        <dbReference type="ChEBI" id="CHEBI:57692"/>
    </ligand>
</feature>
<dbReference type="SUPFAM" id="SSF51905">
    <property type="entry name" value="FAD/NAD(P)-binding domain"/>
    <property type="match status" value="1"/>
</dbReference>
<keyword evidence="4 5" id="KW-0560">Oxidoreductase</keyword>
<dbReference type="InterPro" id="IPR036188">
    <property type="entry name" value="FAD/NAD-bd_sf"/>
</dbReference>
<dbReference type="EMBL" id="WEIO01000005">
    <property type="protein sequence ID" value="KAB7706699.1"/>
    <property type="molecule type" value="Genomic_DNA"/>
</dbReference>
<comment type="caution">
    <text evidence="7">The sequence shown here is derived from an EMBL/GenBank/DDBJ whole genome shotgun (WGS) entry which is preliminary data.</text>
</comment>
<dbReference type="AlphaFoldDB" id="A0A6I1FKU2"/>
<dbReference type="GO" id="GO:0005737">
    <property type="term" value="C:cytoplasm"/>
    <property type="evidence" value="ECO:0007669"/>
    <property type="project" value="UniProtKB-SubCell"/>
</dbReference>
<comment type="subcellular location">
    <subcellularLocation>
        <location evidence="5">Cytoplasm</location>
    </subcellularLocation>
</comment>
<evidence type="ECO:0000256" key="4">
    <source>
        <dbReference type="ARBA" id="ARBA00023002"/>
    </source>
</evidence>
<reference evidence="7 8" key="1">
    <citation type="submission" date="2019-10" db="EMBL/GenBank/DDBJ databases">
        <title>Bacillus aerolatum sp. nov., isolated from bioaerosol of sport playgrounds.</title>
        <authorList>
            <person name="Chen P."/>
            <person name="Zhang G."/>
        </authorList>
    </citation>
    <scope>NUCLEOTIDE SEQUENCE [LARGE SCALE GENOMIC DNA]</scope>
    <source>
        <strain evidence="7 8">CX253</strain>
    </source>
</reference>
<comment type="cofactor">
    <cofactor evidence="5">
        <name>FAD</name>
        <dbReference type="ChEBI" id="CHEBI:57692"/>
    </cofactor>
    <text evidence="5">Binds 1 FAD per subunit.</text>
</comment>
<comment type="subunit">
    <text evidence="5">Monomer.</text>
</comment>
<dbReference type="Pfam" id="PF01266">
    <property type="entry name" value="DAO"/>
    <property type="match status" value="1"/>
</dbReference>
<evidence type="ECO:0000256" key="1">
    <source>
        <dbReference type="ARBA" id="ARBA00022490"/>
    </source>
</evidence>
<dbReference type="EC" id="1.5.3.1" evidence="5"/>
<dbReference type="Gene3D" id="3.50.50.60">
    <property type="entry name" value="FAD/NAD(P)-binding domain"/>
    <property type="match status" value="1"/>
</dbReference>
<feature type="domain" description="FAD dependent oxidoreductase" evidence="6">
    <location>
        <begin position="6"/>
        <end position="361"/>
    </location>
</feature>
<proteinExistence type="inferred from homology"/>
<keyword evidence="1 5" id="KW-0963">Cytoplasm</keyword>
<protein>
    <recommendedName>
        <fullName evidence="5">Monomeric sarcosine oxidase</fullName>
        <shortName evidence="5">MSOX</shortName>
        <ecNumber evidence="5">1.5.3.1</ecNumber>
    </recommendedName>
</protein>
<dbReference type="HAMAP" id="MF_00516">
    <property type="entry name" value="MSOX"/>
    <property type="match status" value="1"/>
</dbReference>
<feature type="modified residue" description="S-8alpha-FAD cysteine" evidence="5">
    <location>
        <position position="316"/>
    </location>
</feature>
<dbReference type="InterPro" id="IPR006281">
    <property type="entry name" value="SoxA_mon"/>
</dbReference>
<dbReference type="PANTHER" id="PTHR10961:SF7">
    <property type="entry name" value="FAD DEPENDENT OXIDOREDUCTASE DOMAIN-CONTAINING PROTEIN"/>
    <property type="match status" value="1"/>
</dbReference>
<sequence length="390" mass="43248">MSTHFDVIVVGAGSMGMAAGYQLAKQGVKTLLVDAFDPPHTNGSHHGDTRIIRHAYGEGREYVPLALRSQELWYELEKETHHKIFTKTGVLVFGPKGESAFVAETMEAAKEHSLTVDLLEGDEINKRWPGITVPENYNAIFEPNSGVLFSENCIRAYRELAEARGAKVLTHTRVEDFDISPDLVKIETPNGSYTADKLIVSMGAWNSKLLSKLNLDIPLQPYRQVVAFFESDESKYSNNIDFPGFMVEVPNGIYYGFPSFGGCGLKLGYHTFGQKIDPDTINREFGVYPEDESNLRAFLEEYMPEANGEIKRGAVCMYTKTLDEHFVIDLHPEHSNVVIAAGFSGHGFKFSSGVGEVLSQLALTGKTEHDISIFSINRPALKGTLQKTTN</sequence>
<dbReference type="GO" id="GO:0008115">
    <property type="term" value="F:sarcosine oxidase activity"/>
    <property type="evidence" value="ECO:0007669"/>
    <property type="project" value="UniProtKB-UniRule"/>
</dbReference>
<gene>
    <name evidence="7" type="primary">solA</name>
    <name evidence="5" type="synonym">soxA</name>
    <name evidence="7" type="ORF">F9802_10935</name>
</gene>
<dbReference type="InterPro" id="IPR045170">
    <property type="entry name" value="MTOX"/>
</dbReference>
<evidence type="ECO:0000313" key="7">
    <source>
        <dbReference type="EMBL" id="KAB7706699.1"/>
    </source>
</evidence>
<comment type="function">
    <text evidence="5">Catalyzes the oxidative demethylation of sarcosine.</text>
</comment>
<dbReference type="Gene3D" id="3.30.9.10">
    <property type="entry name" value="D-Amino Acid Oxidase, subunit A, domain 2"/>
    <property type="match status" value="1"/>
</dbReference>
<organism evidence="7 8">
    <name type="scientific">Bacillus aerolatus</name>
    <dbReference type="NCBI Taxonomy" id="2653354"/>
    <lineage>
        <taxon>Bacteria</taxon>
        <taxon>Bacillati</taxon>
        <taxon>Bacillota</taxon>
        <taxon>Bacilli</taxon>
        <taxon>Bacillales</taxon>
        <taxon>Bacillaceae</taxon>
        <taxon>Bacillus</taxon>
    </lineage>
</organism>
<evidence type="ECO:0000313" key="8">
    <source>
        <dbReference type="Proteomes" id="UP000429595"/>
    </source>
</evidence>
<dbReference type="InterPro" id="IPR006076">
    <property type="entry name" value="FAD-dep_OxRdtase"/>
</dbReference>
<comment type="catalytic activity">
    <reaction evidence="5">
        <text>sarcosine + O2 + H2O = formaldehyde + glycine + H2O2</text>
        <dbReference type="Rhea" id="RHEA:13313"/>
        <dbReference type="ChEBI" id="CHEBI:15377"/>
        <dbReference type="ChEBI" id="CHEBI:15379"/>
        <dbReference type="ChEBI" id="CHEBI:16240"/>
        <dbReference type="ChEBI" id="CHEBI:16842"/>
        <dbReference type="ChEBI" id="CHEBI:57305"/>
        <dbReference type="ChEBI" id="CHEBI:57433"/>
        <dbReference type="EC" id="1.5.3.1"/>
    </reaction>
</comment>
<evidence type="ECO:0000259" key="6">
    <source>
        <dbReference type="Pfam" id="PF01266"/>
    </source>
</evidence>
<keyword evidence="2 5" id="KW-0285">Flavoprotein</keyword>